<gene>
    <name evidence="1" type="ordered locus">SELR_pSRC300130</name>
</gene>
<keyword evidence="1" id="KW-0614">Plasmid</keyword>
<evidence type="ECO:0000313" key="2">
    <source>
        <dbReference type="Proteomes" id="UP000007887"/>
    </source>
</evidence>
<evidence type="ECO:0000313" key="1">
    <source>
        <dbReference type="EMBL" id="BAL85086.1"/>
    </source>
</evidence>
<sequence length="67" mass="7370">MKYATLLRWITLDKIVGAGLVLALLLSMFIGENKDLQTSIASGLIGWLSRGVVEHGKDDVYGKKSDY</sequence>
<organism evidence="1 2">
    <name type="scientific">Selenomonas ruminantium subsp. lactilytica (strain NBRC 103574 / TAM6421)</name>
    <dbReference type="NCBI Taxonomy" id="927704"/>
    <lineage>
        <taxon>Bacteria</taxon>
        <taxon>Bacillati</taxon>
        <taxon>Bacillota</taxon>
        <taxon>Negativicutes</taxon>
        <taxon>Selenomonadales</taxon>
        <taxon>Selenomonadaceae</taxon>
        <taxon>Selenomonas</taxon>
    </lineage>
</organism>
<dbReference type="AlphaFoldDB" id="I0GWE9"/>
<dbReference type="KEGG" id="sri:SELR_pSRC300130"/>
<dbReference type="PATRIC" id="fig|927704.6.peg.3325"/>
<protein>
    <submittedName>
        <fullName evidence="1">Uncharacterized protein</fullName>
    </submittedName>
</protein>
<dbReference type="RefSeq" id="WP_014426104.1">
    <property type="nucleotide sequence ID" value="NC_017073.1"/>
</dbReference>
<dbReference type="EMBL" id="AP012300">
    <property type="protein sequence ID" value="BAL85086.1"/>
    <property type="molecule type" value="Genomic_DNA"/>
</dbReference>
<dbReference type="Proteomes" id="UP000007887">
    <property type="component" value="Plasmid pSRC3"/>
</dbReference>
<accession>I0GWE9</accession>
<geneLocation type="plasmid" evidence="1 2">
    <name>pSRC3</name>
</geneLocation>
<dbReference type="HOGENOM" id="CLU_2810017_0_0_9"/>
<name>I0GWE9_SELRL</name>
<reference evidence="1 2" key="1">
    <citation type="submission" date="2011-10" db="EMBL/GenBank/DDBJ databases">
        <title>Whole genome sequence of Selenomonas ruminantium subsp. lactilytica TAM6421.</title>
        <authorList>
            <person name="Oguchi A."/>
            <person name="Ankai A."/>
            <person name="Kaneko J."/>
            <person name="Yamada-Narita S."/>
            <person name="Fukui S."/>
            <person name="Takahashi M."/>
            <person name="Onodera T."/>
            <person name="Kojima S."/>
            <person name="Fushimi T."/>
            <person name="Abe N."/>
            <person name="Kamio Y."/>
            <person name="Yamazaki S."/>
            <person name="Fujita N."/>
        </authorList>
    </citation>
    <scope>NUCLEOTIDE SEQUENCE [LARGE SCALE GENOMIC DNA]</scope>
    <source>
        <strain evidence="2">NBRC 103574 / TAM6421</strain>
        <plasmid evidence="1 2">pSRC3</plasmid>
    </source>
</reference>
<proteinExistence type="predicted"/>